<keyword evidence="3 13" id="KW-1003">Cell membrane</keyword>
<evidence type="ECO:0000256" key="10">
    <source>
        <dbReference type="ARBA" id="ARBA00023310"/>
    </source>
</evidence>
<dbReference type="GO" id="GO:0005886">
    <property type="term" value="C:plasma membrane"/>
    <property type="evidence" value="ECO:0007669"/>
    <property type="project" value="UniProtKB-SubCell"/>
</dbReference>
<evidence type="ECO:0000256" key="2">
    <source>
        <dbReference type="ARBA" id="ARBA00022448"/>
    </source>
</evidence>
<evidence type="ECO:0000256" key="12">
    <source>
        <dbReference type="ARBA" id="ARBA00037847"/>
    </source>
</evidence>
<dbReference type="Gene3D" id="1.20.5.620">
    <property type="entry name" value="F1F0 ATP synthase subunit B, membrane domain"/>
    <property type="match status" value="1"/>
</dbReference>
<organism evidence="16 17">
    <name type="scientific">Bhargavaea ginsengi</name>
    <dbReference type="NCBI Taxonomy" id="426757"/>
    <lineage>
        <taxon>Bacteria</taxon>
        <taxon>Bacillati</taxon>
        <taxon>Bacillota</taxon>
        <taxon>Bacilli</taxon>
        <taxon>Bacillales</taxon>
        <taxon>Caryophanaceae</taxon>
        <taxon>Bhargavaea</taxon>
    </lineage>
</organism>
<sequence length="213" mass="23303">MNPFAIPLCTDIEMKHHQTEAGPPASLVSEGSETIVSLDQFVLAASAGDGFLDKLNTGDILATLFFFTLLMLLLKKFAWGPLMGIMDQRAELIASEIEEAEKSRSESAKLLEEQRALLKEARTEAQAIVENAKQQGDAQRAEIMETARAEAARLKENAAAEIANEKDKAIQAVREEFVSMSILAAEKVLGKEVSEEDNRALIEETIQKAGEGR</sequence>
<evidence type="ECO:0000256" key="3">
    <source>
        <dbReference type="ARBA" id="ARBA00022475"/>
    </source>
</evidence>
<evidence type="ECO:0000256" key="7">
    <source>
        <dbReference type="ARBA" id="ARBA00022989"/>
    </source>
</evidence>
<dbReference type="CDD" id="cd06503">
    <property type="entry name" value="ATP-synt_Fo_b"/>
    <property type="match status" value="1"/>
</dbReference>
<dbReference type="GO" id="GO:0045259">
    <property type="term" value="C:proton-transporting ATP synthase complex"/>
    <property type="evidence" value="ECO:0007669"/>
    <property type="project" value="UniProtKB-KW"/>
</dbReference>
<evidence type="ECO:0000256" key="5">
    <source>
        <dbReference type="ARBA" id="ARBA00022692"/>
    </source>
</evidence>
<evidence type="ECO:0000256" key="8">
    <source>
        <dbReference type="ARBA" id="ARBA00023065"/>
    </source>
</evidence>
<comment type="subcellular location">
    <subcellularLocation>
        <location evidence="13">Cell membrane</location>
        <topology evidence="13">Single-pass membrane protein</topology>
    </subcellularLocation>
    <subcellularLocation>
        <location evidence="12">Endomembrane system</location>
        <topology evidence="12">Single-pass membrane protein</topology>
    </subcellularLocation>
</comment>
<dbReference type="PANTHER" id="PTHR33445:SF1">
    <property type="entry name" value="ATP SYNTHASE SUBUNIT B"/>
    <property type="match status" value="1"/>
</dbReference>
<evidence type="ECO:0000256" key="11">
    <source>
        <dbReference type="ARBA" id="ARBA00025198"/>
    </source>
</evidence>
<reference evidence="17" key="1">
    <citation type="submission" date="2016-10" db="EMBL/GenBank/DDBJ databases">
        <authorList>
            <person name="Varghese N."/>
            <person name="Submissions S."/>
        </authorList>
    </citation>
    <scope>NUCLEOTIDE SEQUENCE [LARGE SCALE GENOMIC DNA]</scope>
    <source>
        <strain evidence="17">CGMCC 1.6763</strain>
    </source>
</reference>
<dbReference type="InterPro" id="IPR028987">
    <property type="entry name" value="ATP_synth_B-like_membr_sf"/>
</dbReference>
<dbReference type="Pfam" id="PF00430">
    <property type="entry name" value="ATP-synt_B"/>
    <property type="match status" value="1"/>
</dbReference>
<keyword evidence="4 13" id="KW-0138">CF(0)</keyword>
<keyword evidence="8 13" id="KW-0406">Ion transport</keyword>
<comment type="similarity">
    <text evidence="1 13 14">Belongs to the ATPase B chain family.</text>
</comment>
<keyword evidence="6 13" id="KW-0375">Hydrogen ion transport</keyword>
<keyword evidence="2 13" id="KW-0813">Transport</keyword>
<keyword evidence="10 13" id="KW-0066">ATP synthesis</keyword>
<dbReference type="SUPFAM" id="SSF81573">
    <property type="entry name" value="F1F0 ATP synthase subunit B, membrane domain"/>
    <property type="match status" value="1"/>
</dbReference>
<comment type="function">
    <text evidence="13">Component of the F(0) channel, it forms part of the peripheral stalk, linking F(1) to F(0).</text>
</comment>
<keyword evidence="7 13" id="KW-1133">Transmembrane helix</keyword>
<keyword evidence="9 13" id="KW-0472">Membrane</keyword>
<dbReference type="InterPro" id="IPR050059">
    <property type="entry name" value="ATP_synthase_B_chain"/>
</dbReference>
<evidence type="ECO:0000256" key="15">
    <source>
        <dbReference type="SAM" id="Coils"/>
    </source>
</evidence>
<dbReference type="NCBIfam" id="TIGR01144">
    <property type="entry name" value="ATP_synt_b"/>
    <property type="match status" value="1"/>
</dbReference>
<keyword evidence="15" id="KW-0175">Coiled coil</keyword>
<name>A0A1H7AH58_9BACL</name>
<dbReference type="GO" id="GO:0046961">
    <property type="term" value="F:proton-transporting ATPase activity, rotational mechanism"/>
    <property type="evidence" value="ECO:0007669"/>
    <property type="project" value="TreeGrafter"/>
</dbReference>
<dbReference type="HAMAP" id="MF_01398">
    <property type="entry name" value="ATP_synth_b_bprime"/>
    <property type="match status" value="1"/>
</dbReference>
<dbReference type="GO" id="GO:0046933">
    <property type="term" value="F:proton-transporting ATP synthase activity, rotational mechanism"/>
    <property type="evidence" value="ECO:0007669"/>
    <property type="project" value="UniProtKB-UniRule"/>
</dbReference>
<evidence type="ECO:0000256" key="1">
    <source>
        <dbReference type="ARBA" id="ARBA00005513"/>
    </source>
</evidence>
<comment type="subunit">
    <text evidence="13">F-type ATPases have 2 components, F(1) - the catalytic core - and F(0) - the membrane proton channel. F(1) has five subunits: alpha(3), beta(3), gamma(1), delta(1), epsilon(1). F(0) has three main subunits: a(1), b(2) and c(10-14). The alpha and beta chains form an alternating ring which encloses part of the gamma chain. F(1) is attached to F(0) by a central stalk formed by the gamma and epsilon chains, while a peripheral stalk is formed by the delta and b chains.</text>
</comment>
<dbReference type="AlphaFoldDB" id="A0A1H7AH58"/>
<gene>
    <name evidence="13" type="primary">atpF</name>
    <name evidence="16" type="ORF">SAMN04488127_2391</name>
</gene>
<dbReference type="STRING" id="426757.SAMN04488127_2391"/>
<dbReference type="PANTHER" id="PTHR33445">
    <property type="entry name" value="ATP SYNTHASE SUBUNIT B', CHLOROPLASTIC"/>
    <property type="match status" value="1"/>
</dbReference>
<comment type="function">
    <text evidence="11 13">F(1)F(0) ATP synthase produces ATP from ADP in the presence of a proton or sodium gradient. F-type ATPases consist of two structural domains, F(1) containing the extramembraneous catalytic core and F(0) containing the membrane proton channel, linked together by a central stalk and a peripheral stalk. During catalysis, ATP synthesis in the catalytic domain of F(1) is coupled via a rotary mechanism of the central stalk subunits to proton translocation.</text>
</comment>
<feature type="coiled-coil region" evidence="15">
    <location>
        <begin position="93"/>
        <end position="175"/>
    </location>
</feature>
<evidence type="ECO:0000256" key="14">
    <source>
        <dbReference type="RuleBase" id="RU003848"/>
    </source>
</evidence>
<accession>A0A1H7AH58</accession>
<dbReference type="InterPro" id="IPR005864">
    <property type="entry name" value="ATP_synth_F0_bsu_bac"/>
</dbReference>
<dbReference type="GO" id="GO:0012505">
    <property type="term" value="C:endomembrane system"/>
    <property type="evidence" value="ECO:0007669"/>
    <property type="project" value="UniProtKB-SubCell"/>
</dbReference>
<dbReference type="Proteomes" id="UP000199200">
    <property type="component" value="Unassembled WGS sequence"/>
</dbReference>
<proteinExistence type="inferred from homology"/>
<evidence type="ECO:0000313" key="16">
    <source>
        <dbReference type="EMBL" id="SEJ64256.1"/>
    </source>
</evidence>
<feature type="transmembrane region" description="Helical" evidence="13">
    <location>
        <begin position="60"/>
        <end position="79"/>
    </location>
</feature>
<dbReference type="InterPro" id="IPR002146">
    <property type="entry name" value="ATP_synth_b/b'su_bac/chlpt"/>
</dbReference>
<evidence type="ECO:0000256" key="4">
    <source>
        <dbReference type="ARBA" id="ARBA00022547"/>
    </source>
</evidence>
<keyword evidence="5 13" id="KW-0812">Transmembrane</keyword>
<evidence type="ECO:0000256" key="6">
    <source>
        <dbReference type="ARBA" id="ARBA00022781"/>
    </source>
</evidence>
<evidence type="ECO:0000313" key="17">
    <source>
        <dbReference type="Proteomes" id="UP000199200"/>
    </source>
</evidence>
<dbReference type="EMBL" id="FNZF01000004">
    <property type="protein sequence ID" value="SEJ64256.1"/>
    <property type="molecule type" value="Genomic_DNA"/>
</dbReference>
<keyword evidence="17" id="KW-1185">Reference proteome</keyword>
<protein>
    <recommendedName>
        <fullName evidence="13">ATP synthase subunit b</fullName>
    </recommendedName>
    <alternativeName>
        <fullName evidence="13">ATP synthase F(0) sector subunit b</fullName>
    </alternativeName>
    <alternativeName>
        <fullName evidence="13">ATPase subunit I</fullName>
    </alternativeName>
    <alternativeName>
        <fullName evidence="13">F-type ATPase subunit b</fullName>
        <shortName evidence="13">F-ATPase subunit b</shortName>
    </alternativeName>
</protein>
<evidence type="ECO:0000256" key="9">
    <source>
        <dbReference type="ARBA" id="ARBA00023136"/>
    </source>
</evidence>
<evidence type="ECO:0000256" key="13">
    <source>
        <dbReference type="HAMAP-Rule" id="MF_01398"/>
    </source>
</evidence>